<feature type="compositionally biased region" description="Pro residues" evidence="1">
    <location>
        <begin position="746"/>
        <end position="757"/>
    </location>
</feature>
<accession>A0A067LYS4</accession>
<dbReference type="HOGENOM" id="CLU_338012_0_0_1"/>
<dbReference type="EMBL" id="KL198105">
    <property type="protein sequence ID" value="KDQ07530.1"/>
    <property type="molecule type" value="Genomic_DNA"/>
</dbReference>
<dbReference type="AlphaFoldDB" id="A0A067LYS4"/>
<name>A0A067LYS4_BOTB1</name>
<protein>
    <submittedName>
        <fullName evidence="4">Uncharacterized protein</fullName>
    </submittedName>
</protein>
<sequence>MYCRFQRSSNSLLTQPINQRQQLTALFRQPTSISFIMVYLPHLTNRPTINFRRSYAEMERESLLQSSERIRWESNHKVYCSTLSSLKGEILDITDYEPCRFRLIDCVQLVSHDKLRVYEFDDISGIRYSAISYVWKSDYPSTHQTRGTFAVAGALGGDPISIDVLVHACRASVMAGAKYLWMDRLCIIQTGRADKNWQIQNMYRVYSSCEVCIVLPDGIGHLADWNQETSWMKRGWTLQEVVAPKRDPVVLFSWGHGSGNLCDGDGPDSLGPLVSRTVWLHIVEVTEGECGLCSARQLLDLSASRTSNTLLFRDLIHTNKPALLGRSANRLMPLMDILRPGQNEESRAEAIWRCAITRAFSRPVDMALSIMGIFGVALDVGEFSEDDRVGATIALMQAIVRGGGKPTWLLISHSLPPCRFLSSFPEFPTTKETGEVTIRGHHGEVPIEDLMDFGILPNCRDLVDAISMDDEGHLTIYCQAAPVIRLQNNPRDERDPDRILIEAADKQMWEVASEPDDGLGERTTYALLIGMGDAPRRGLSRMVGLVVEQYAPGLFHRISSFELSMDAWRATLSWEQGNFSIGGPDPLPQLAQLVEEEAVEEPVADHSSYDAQNIRVAILVSLSSAFQLQSLIIMPAAAASKPPAKRRVRKRRRRAQSSSDSYSSSSSDEEPSRTTTTTVIVDDNEPSRPTQSSSSSSASSSSSDSSDSSDAELSHADPSDTIPTQPLPSALKSKSKMRPPRASLSPSPPPRDLPPFLPNHTAPGYEDEEKLKREKFKKFWMGAVAGGFKSDLEEIRKEPNFTASRLSILIDSLASGADVFALGNKPGQDVDEMELALDGGDS</sequence>
<dbReference type="PANTHER" id="PTHR33112:SF16">
    <property type="entry name" value="HETEROKARYON INCOMPATIBILITY DOMAIN-CONTAINING PROTEIN"/>
    <property type="match status" value="1"/>
</dbReference>
<evidence type="ECO:0000259" key="3">
    <source>
        <dbReference type="Pfam" id="PF14615"/>
    </source>
</evidence>
<gene>
    <name evidence="4" type="ORF">BOTBODRAFT_149146</name>
</gene>
<dbReference type="PANTHER" id="PTHR33112">
    <property type="entry name" value="DOMAIN PROTEIN, PUTATIVE-RELATED"/>
    <property type="match status" value="1"/>
</dbReference>
<organism evidence="4 5">
    <name type="scientific">Botryobasidium botryosum (strain FD-172 SS1)</name>
    <dbReference type="NCBI Taxonomy" id="930990"/>
    <lineage>
        <taxon>Eukaryota</taxon>
        <taxon>Fungi</taxon>
        <taxon>Dikarya</taxon>
        <taxon>Basidiomycota</taxon>
        <taxon>Agaricomycotina</taxon>
        <taxon>Agaricomycetes</taxon>
        <taxon>Cantharellales</taxon>
        <taxon>Botryobasidiaceae</taxon>
        <taxon>Botryobasidium</taxon>
    </lineage>
</organism>
<dbReference type="Pfam" id="PF14615">
    <property type="entry name" value="Rsa3"/>
    <property type="match status" value="1"/>
</dbReference>
<evidence type="ECO:0000313" key="4">
    <source>
        <dbReference type="EMBL" id="KDQ07530.1"/>
    </source>
</evidence>
<dbReference type="InterPro" id="IPR028217">
    <property type="entry name" value="Rsa3_C"/>
</dbReference>
<dbReference type="InterPro" id="IPR010730">
    <property type="entry name" value="HET"/>
</dbReference>
<feature type="compositionally biased region" description="Low complexity" evidence="1">
    <location>
        <begin position="656"/>
        <end position="666"/>
    </location>
</feature>
<evidence type="ECO:0000256" key="1">
    <source>
        <dbReference type="SAM" id="MobiDB-lite"/>
    </source>
</evidence>
<dbReference type="STRING" id="930990.A0A067LYS4"/>
<dbReference type="InParanoid" id="A0A067LYS4"/>
<evidence type="ECO:0000313" key="5">
    <source>
        <dbReference type="Proteomes" id="UP000027195"/>
    </source>
</evidence>
<feature type="domain" description="Ribosome-assembly protein 3 C-terminal" evidence="3">
    <location>
        <begin position="776"/>
        <end position="820"/>
    </location>
</feature>
<evidence type="ECO:0000259" key="2">
    <source>
        <dbReference type="Pfam" id="PF06985"/>
    </source>
</evidence>
<dbReference type="Pfam" id="PF06985">
    <property type="entry name" value="HET"/>
    <property type="match status" value="1"/>
</dbReference>
<feature type="compositionally biased region" description="Low complexity" evidence="1">
    <location>
        <begin position="692"/>
        <end position="708"/>
    </location>
</feature>
<feature type="domain" description="Heterokaryon incompatibility" evidence="2">
    <location>
        <begin position="128"/>
        <end position="215"/>
    </location>
</feature>
<dbReference type="OrthoDB" id="69550at2759"/>
<dbReference type="Proteomes" id="UP000027195">
    <property type="component" value="Unassembled WGS sequence"/>
</dbReference>
<proteinExistence type="predicted"/>
<keyword evidence="5" id="KW-1185">Reference proteome</keyword>
<feature type="compositionally biased region" description="Basic residues" evidence="1">
    <location>
        <begin position="643"/>
        <end position="655"/>
    </location>
</feature>
<reference evidence="5" key="1">
    <citation type="journal article" date="2014" name="Proc. Natl. Acad. Sci. U.S.A.">
        <title>Extensive sampling of basidiomycete genomes demonstrates inadequacy of the white-rot/brown-rot paradigm for wood decay fungi.</title>
        <authorList>
            <person name="Riley R."/>
            <person name="Salamov A.A."/>
            <person name="Brown D.W."/>
            <person name="Nagy L.G."/>
            <person name="Floudas D."/>
            <person name="Held B.W."/>
            <person name="Levasseur A."/>
            <person name="Lombard V."/>
            <person name="Morin E."/>
            <person name="Otillar R."/>
            <person name="Lindquist E.A."/>
            <person name="Sun H."/>
            <person name="LaButti K.M."/>
            <person name="Schmutz J."/>
            <person name="Jabbour D."/>
            <person name="Luo H."/>
            <person name="Baker S.E."/>
            <person name="Pisabarro A.G."/>
            <person name="Walton J.D."/>
            <person name="Blanchette R.A."/>
            <person name="Henrissat B."/>
            <person name="Martin F."/>
            <person name="Cullen D."/>
            <person name="Hibbett D.S."/>
            <person name="Grigoriev I.V."/>
        </authorList>
    </citation>
    <scope>NUCLEOTIDE SEQUENCE [LARGE SCALE GENOMIC DNA]</scope>
    <source>
        <strain evidence="5">FD-172 SS1</strain>
    </source>
</reference>
<feature type="region of interest" description="Disordered" evidence="1">
    <location>
        <begin position="639"/>
        <end position="769"/>
    </location>
</feature>